<dbReference type="InterPro" id="IPR036397">
    <property type="entry name" value="RNaseH_sf"/>
</dbReference>
<evidence type="ECO:0000259" key="3">
    <source>
        <dbReference type="PROSITE" id="PS50994"/>
    </source>
</evidence>
<evidence type="ECO:0000313" key="5">
    <source>
        <dbReference type="RefSeq" id="XP_038854561.1"/>
    </source>
</evidence>
<proteinExistence type="predicted"/>
<dbReference type="InterPro" id="IPR012337">
    <property type="entry name" value="RNaseH-like_sf"/>
</dbReference>
<name>A0A8U0R1Q0_SALNM</name>
<dbReference type="InterPro" id="IPR000477">
    <property type="entry name" value="RT_dom"/>
</dbReference>
<dbReference type="PROSITE" id="PS50994">
    <property type="entry name" value="INTEGRASE"/>
    <property type="match status" value="1"/>
</dbReference>
<keyword evidence="4" id="KW-1185">Reference proteome</keyword>
<dbReference type="SUPFAM" id="SSF53098">
    <property type="entry name" value="Ribonuclease H-like"/>
    <property type="match status" value="1"/>
</dbReference>
<dbReference type="CDD" id="cd01647">
    <property type="entry name" value="RT_LTR"/>
    <property type="match status" value="1"/>
</dbReference>
<feature type="domain" description="Integrase catalytic" evidence="3">
    <location>
        <begin position="247"/>
        <end position="354"/>
    </location>
</feature>
<dbReference type="PANTHER" id="PTHR37984">
    <property type="entry name" value="PROTEIN CBG26694"/>
    <property type="match status" value="1"/>
</dbReference>
<dbReference type="Proteomes" id="UP000808372">
    <property type="component" value="Chromosome 8"/>
</dbReference>
<reference evidence="5" key="1">
    <citation type="submission" date="2025-08" db="UniProtKB">
        <authorList>
            <consortium name="RefSeq"/>
        </authorList>
    </citation>
    <scope>IDENTIFICATION</scope>
    <source>
        <tissue evidence="5">White muscle</tissue>
    </source>
</reference>
<dbReference type="Gene3D" id="3.30.420.10">
    <property type="entry name" value="Ribonuclease H-like superfamily/Ribonuclease H"/>
    <property type="match status" value="1"/>
</dbReference>
<gene>
    <name evidence="5" type="primary">LOC120051748</name>
</gene>
<organism evidence="4 5">
    <name type="scientific">Salvelinus namaycush</name>
    <name type="common">Lake trout</name>
    <name type="synonym">Salmo namaycush</name>
    <dbReference type="NCBI Taxonomy" id="8040"/>
    <lineage>
        <taxon>Eukaryota</taxon>
        <taxon>Metazoa</taxon>
        <taxon>Chordata</taxon>
        <taxon>Craniata</taxon>
        <taxon>Vertebrata</taxon>
        <taxon>Euteleostomi</taxon>
        <taxon>Actinopterygii</taxon>
        <taxon>Neopterygii</taxon>
        <taxon>Teleostei</taxon>
        <taxon>Protacanthopterygii</taxon>
        <taxon>Salmoniformes</taxon>
        <taxon>Salmonidae</taxon>
        <taxon>Salmoninae</taxon>
        <taxon>Salvelinus</taxon>
    </lineage>
</organism>
<dbReference type="FunFam" id="1.10.340.70:FF:000003">
    <property type="entry name" value="Protein CBG25708"/>
    <property type="match status" value="1"/>
</dbReference>
<dbReference type="PROSITE" id="PS50878">
    <property type="entry name" value="RT_POL"/>
    <property type="match status" value="1"/>
</dbReference>
<dbReference type="Gene3D" id="1.10.340.70">
    <property type="match status" value="1"/>
</dbReference>
<feature type="domain" description="Reverse transcriptase" evidence="2">
    <location>
        <begin position="41"/>
        <end position="218"/>
    </location>
</feature>
<evidence type="ECO:0000256" key="1">
    <source>
        <dbReference type="ARBA" id="ARBA00039658"/>
    </source>
</evidence>
<dbReference type="GO" id="GO:0015074">
    <property type="term" value="P:DNA integration"/>
    <property type="evidence" value="ECO:0007669"/>
    <property type="project" value="InterPro"/>
</dbReference>
<dbReference type="Pfam" id="PF00665">
    <property type="entry name" value="rve"/>
    <property type="match status" value="1"/>
</dbReference>
<dbReference type="SUPFAM" id="SSF56672">
    <property type="entry name" value="DNA/RNA polymerases"/>
    <property type="match status" value="1"/>
</dbReference>
<protein>
    <recommendedName>
        <fullName evidence="1">Gypsy retrotransposon integrase-like protein 1</fullName>
    </recommendedName>
</protein>
<feature type="non-terminal residue" evidence="5">
    <location>
        <position position="1"/>
    </location>
</feature>
<dbReference type="InterPro" id="IPR043502">
    <property type="entry name" value="DNA/RNA_pol_sf"/>
</dbReference>
<dbReference type="InterPro" id="IPR050951">
    <property type="entry name" value="Retrovirus_Pol_polyprotein"/>
</dbReference>
<dbReference type="PANTHER" id="PTHR37984:SF10">
    <property type="entry name" value="RIBONUCLEASE H"/>
    <property type="match status" value="1"/>
</dbReference>
<dbReference type="Pfam" id="PF00078">
    <property type="entry name" value="RVT_1"/>
    <property type="match status" value="1"/>
</dbReference>
<dbReference type="GeneID" id="120051748"/>
<dbReference type="RefSeq" id="XP_038854561.1">
    <property type="nucleotide sequence ID" value="XM_038998633.1"/>
</dbReference>
<dbReference type="InterPro" id="IPR001584">
    <property type="entry name" value="Integrase_cat-core"/>
</dbReference>
<dbReference type="Pfam" id="PF17921">
    <property type="entry name" value="Integrase_H2C2"/>
    <property type="match status" value="1"/>
</dbReference>
<feature type="non-terminal residue" evidence="5">
    <location>
        <position position="354"/>
    </location>
</feature>
<dbReference type="AlphaFoldDB" id="A0A8U0R1Q0"/>
<dbReference type="InterPro" id="IPR041588">
    <property type="entry name" value="Integrase_H2C2"/>
</dbReference>
<evidence type="ECO:0000259" key="2">
    <source>
        <dbReference type="PROSITE" id="PS50878"/>
    </source>
</evidence>
<accession>A0A8U0R1Q0</accession>
<dbReference type="GO" id="GO:0003676">
    <property type="term" value="F:nucleic acid binding"/>
    <property type="evidence" value="ECO:0007669"/>
    <property type="project" value="InterPro"/>
</dbReference>
<dbReference type="KEGG" id="snh:120051748"/>
<evidence type="ECO:0000313" key="4">
    <source>
        <dbReference type="Proteomes" id="UP000808372"/>
    </source>
</evidence>
<dbReference type="Gene3D" id="3.10.10.10">
    <property type="entry name" value="HIV Type 1 Reverse Transcriptase, subunit A, domain 1"/>
    <property type="match status" value="1"/>
</dbReference>
<sequence>IQDFTAKVRVQEGTKPIFHKPRPVPYALKEAVEKELDRLQKNNIITKVARSDWAAPIVVVPKKDKTVRMCGDYKVTVNRCILPEEYPLPNAEDLFATLAGGKVFSKLDLAFAYQQLKLDPESEQYLTINTHKGLFRFNRLAYGISTAPAIFQHTMDQILDGIDNVVCFMDDILLWGSRVVVPHKFQRRLLSDLHEGHPGITRMKALARSYLWWPGLDQDIQQHVGHCSPCEAVRNKPAAAALHPWSWAATPWERIHVDYAEIDKQHFLVVVDVHSKWMEVFPTQLTTAEKTINLLRHLFASFGLVKELVSDNGPPFTSNDFEMFLKNNGVRHIRSPPYHPASNGAAERAVQTFK</sequence>